<dbReference type="CDD" id="cd00009">
    <property type="entry name" value="AAA"/>
    <property type="match status" value="1"/>
</dbReference>
<dbReference type="Pfam" id="PF25601">
    <property type="entry name" value="AAA_lid_14"/>
    <property type="match status" value="1"/>
</dbReference>
<evidence type="ECO:0000256" key="17">
    <source>
        <dbReference type="ARBA" id="ARBA00023159"/>
    </source>
</evidence>
<evidence type="ECO:0000256" key="2">
    <source>
        <dbReference type="ARBA" id="ARBA00004651"/>
    </source>
</evidence>
<keyword evidence="11" id="KW-0067">ATP-binding</keyword>
<dbReference type="GO" id="GO:0005886">
    <property type="term" value="C:plasma membrane"/>
    <property type="evidence" value="ECO:0007669"/>
    <property type="project" value="UniProtKB-SubCell"/>
</dbReference>
<feature type="domain" description="HAMP" evidence="27">
    <location>
        <begin position="898"/>
        <end position="951"/>
    </location>
</feature>
<dbReference type="InterPro" id="IPR025944">
    <property type="entry name" value="Sigma_54_int_dom_CS"/>
</dbReference>
<keyword evidence="6 22" id="KW-0597">Phosphoprotein</keyword>
<evidence type="ECO:0000256" key="5">
    <source>
        <dbReference type="ARBA" id="ARBA00022475"/>
    </source>
</evidence>
<dbReference type="SMART" id="SM00448">
    <property type="entry name" value="REC"/>
    <property type="match status" value="1"/>
</dbReference>
<evidence type="ECO:0000256" key="1">
    <source>
        <dbReference type="ARBA" id="ARBA00000085"/>
    </source>
</evidence>
<dbReference type="InterPro" id="IPR003660">
    <property type="entry name" value="HAMP_dom"/>
</dbReference>
<dbReference type="Pfam" id="PF02518">
    <property type="entry name" value="HATPase_c"/>
    <property type="match status" value="1"/>
</dbReference>
<evidence type="ECO:0000256" key="8">
    <source>
        <dbReference type="ARBA" id="ARBA00022692"/>
    </source>
</evidence>
<dbReference type="Gene3D" id="3.40.50.2300">
    <property type="match status" value="1"/>
</dbReference>
<feature type="domain" description="Histidine kinase" evidence="25">
    <location>
        <begin position="22"/>
        <end position="150"/>
    </location>
</feature>
<dbReference type="Pfam" id="PF19312">
    <property type="entry name" value="NtrY_N"/>
    <property type="match status" value="1"/>
</dbReference>
<dbReference type="GO" id="GO:0006355">
    <property type="term" value="P:regulation of DNA-templated transcription"/>
    <property type="evidence" value="ECO:0007669"/>
    <property type="project" value="InterPro"/>
</dbReference>
<dbReference type="Gene3D" id="6.10.340.10">
    <property type="match status" value="1"/>
</dbReference>
<feature type="domain" description="Response regulatory" evidence="26">
    <location>
        <begin position="166"/>
        <end position="280"/>
    </location>
</feature>
<dbReference type="CDD" id="cd00082">
    <property type="entry name" value="HisKA"/>
    <property type="match status" value="2"/>
</dbReference>
<feature type="transmembrane region" description="Helical" evidence="23">
    <location>
        <begin position="687"/>
        <end position="710"/>
    </location>
</feature>
<evidence type="ECO:0000256" key="15">
    <source>
        <dbReference type="ARBA" id="ARBA00023125"/>
    </source>
</evidence>
<dbReference type="InterPro" id="IPR002078">
    <property type="entry name" value="Sigma_54_int"/>
</dbReference>
<dbReference type="PRINTS" id="PR00344">
    <property type="entry name" value="BCTRLSENSOR"/>
</dbReference>
<accession>A0A1Y5I9E0</accession>
<dbReference type="SUPFAM" id="SSF47384">
    <property type="entry name" value="Homodimeric domain of signal transducing histidine kinase"/>
    <property type="match status" value="1"/>
</dbReference>
<feature type="transmembrane region" description="Helical" evidence="23">
    <location>
        <begin position="612"/>
        <end position="633"/>
    </location>
</feature>
<evidence type="ECO:0000256" key="21">
    <source>
        <dbReference type="ARBA" id="ARBA00031910"/>
    </source>
</evidence>
<evidence type="ECO:0000256" key="6">
    <source>
        <dbReference type="ARBA" id="ARBA00022553"/>
    </source>
</evidence>
<name>A0A1Y5I9E0_OSTTA</name>
<evidence type="ECO:0000256" key="23">
    <source>
        <dbReference type="SAM" id="Phobius"/>
    </source>
</evidence>
<evidence type="ECO:0000256" key="4">
    <source>
        <dbReference type="ARBA" id="ARBA00019059"/>
    </source>
</evidence>
<dbReference type="Pfam" id="PF00512">
    <property type="entry name" value="HisKA"/>
    <property type="match status" value="2"/>
</dbReference>
<evidence type="ECO:0000256" key="11">
    <source>
        <dbReference type="ARBA" id="ARBA00022840"/>
    </source>
</evidence>
<dbReference type="InterPro" id="IPR027417">
    <property type="entry name" value="P-loop_NTPase"/>
</dbReference>
<dbReference type="EC" id="2.7.13.3" evidence="3"/>
<dbReference type="SMART" id="SM00304">
    <property type="entry name" value="HAMP"/>
    <property type="match status" value="1"/>
</dbReference>
<sequence length="1278" mass="139407">MCEAATRDVNESAAGVAGFGRILGHEVKNPLGGIIGAAQLLERQSVDGQSELLSIIKEEARRIERLVNRLSAFELFSAPHMEPFNIHALLERVLASERAAMGSKVEFKRDFDPSLPPVIGDSDHLQQAFQNLIRNAAEAAMDGDTPGRVTCCYRLVLGKRPMAEKTVLLAEDDASIRLIVNQTLVAAGYEVRATSSPEALERWVRNGEGDVVVSDVFLGDASIFDLLPSLKLARPDLPFIVMSGQNTILTAASAAQHGAFDYLPKPFDIDTLSGLVQRALKSQPKVSARAINPESQKAISDAGLPLIGRSDAMQEVYRIIAKVMNTDLTVLIEGESGTGKELAARAIHQLGDAKNGNFVALDLAALPASEINRQLFGHNGEQGAVHQKGGTLYLDEIGDLPAEAQTQLVKLMRDSSGARIIASTRRNLGRLVDDGKFREDLYYRLNVVRLTMPPLRLRKEDIPELARAFLIRAQRQGLAAKTLDKSALDLLTAYDWPGNVRELENLVLRLAVLCPDETITLRDVERELRAGASEQKGSSAGFEKDIETLLHRYVMGDLIASGDHEDSSVYSNVIDQVERPLIRLALSVTAGNKSGVSLSNVLSQQATKASWALFEGLFIIAALVAVFATFIAISGVDPDNPTAGATPWLLGLNFVVIIVLATIIVREYLTIQSNSESEGRGRLARRFVMLFGFSALVPSAIVAVFLGAIFTQGLDNWLGERVDSVMEKNAEIFRTYVDNFETTFDVDVRLAALDVENFAREVEANLTDAEAARNLSSEASLAFSEGLRSELAFRDFLTIAILGADGGPGEIATTLYENRGIATALIHITEPLDGYIYAVKNFDRNAAVRLREAEAEIIQYNNAKRQGGRLQTIFAIGYAQIAALVLLLAGRLGLEAAGRVTGPIGRLAIAAHTVRDGDLTVRVPVTGAKDEVYALSQSFNAMTEQLSEQRNALIQAREVEEDRRRFVETLLAEVSAGVIRMDGNMVVTLANRSAGDLLGIDAIEDGESLGAVAPDFVRYAHDTLQQNSPVDASIDINRNGAIRHFRLKTAPDPAGGCVLTFDDTTRLVNAQRQLAWRDVARRIAHEIRNPLTPIMLSTERLRRRYADKIDDTDGVFDRCIETILRQVGDIGRMVEEFSSFARMPKPKASQFDMTSLLKATSFSQGMVTPDIAVEFDSELEQVAYLGDERLIGQALGNLLKNAAEAIEGMPEEAEVRGQIRVVLSDTDKGVDITIEDNGPGFPEDARDRLLEPYVTTREKGTGLGLAIVNRIIVDHEQA</sequence>
<evidence type="ECO:0000313" key="28">
    <source>
        <dbReference type="EMBL" id="OUS44844.1"/>
    </source>
</evidence>
<evidence type="ECO:0000256" key="19">
    <source>
        <dbReference type="ARBA" id="ARBA00023231"/>
    </source>
</evidence>
<dbReference type="PROSITE" id="PS50110">
    <property type="entry name" value="RESPONSE_REGULATORY"/>
    <property type="match status" value="1"/>
</dbReference>
<dbReference type="PROSITE" id="PS50109">
    <property type="entry name" value="HIS_KIN"/>
    <property type="match status" value="2"/>
</dbReference>
<dbReference type="Gene3D" id="3.40.50.300">
    <property type="entry name" value="P-loop containing nucleotide triphosphate hydrolases"/>
    <property type="match status" value="1"/>
</dbReference>
<dbReference type="InterPro" id="IPR011006">
    <property type="entry name" value="CheY-like_superfamily"/>
</dbReference>
<dbReference type="Pfam" id="PF00672">
    <property type="entry name" value="HAMP"/>
    <property type="match status" value="1"/>
</dbReference>
<dbReference type="InterPro" id="IPR004358">
    <property type="entry name" value="Sig_transdc_His_kin-like_C"/>
</dbReference>
<evidence type="ECO:0000256" key="7">
    <source>
        <dbReference type="ARBA" id="ARBA00022679"/>
    </source>
</evidence>
<keyword evidence="13" id="KW-0902">Two-component regulatory system</keyword>
<dbReference type="InterPro" id="IPR001789">
    <property type="entry name" value="Sig_transdc_resp-reg_receiver"/>
</dbReference>
<dbReference type="Pfam" id="PF00072">
    <property type="entry name" value="Response_reg"/>
    <property type="match status" value="1"/>
</dbReference>
<keyword evidence="15" id="KW-0238">DNA-binding</keyword>
<evidence type="ECO:0000256" key="13">
    <source>
        <dbReference type="ARBA" id="ARBA00023012"/>
    </source>
</evidence>
<keyword evidence="16 23" id="KW-0472">Membrane</keyword>
<evidence type="ECO:0000256" key="14">
    <source>
        <dbReference type="ARBA" id="ARBA00023015"/>
    </source>
</evidence>
<dbReference type="GO" id="GO:0003677">
    <property type="term" value="F:DNA binding"/>
    <property type="evidence" value="ECO:0007669"/>
    <property type="project" value="UniProtKB-KW"/>
</dbReference>
<dbReference type="PROSITE" id="PS50885">
    <property type="entry name" value="HAMP"/>
    <property type="match status" value="1"/>
</dbReference>
<evidence type="ECO:0000259" key="24">
    <source>
        <dbReference type="PROSITE" id="PS50045"/>
    </source>
</evidence>
<dbReference type="SMART" id="SM00388">
    <property type="entry name" value="HisKA"/>
    <property type="match status" value="2"/>
</dbReference>
<evidence type="ECO:0000256" key="9">
    <source>
        <dbReference type="ARBA" id="ARBA00022741"/>
    </source>
</evidence>
<dbReference type="InterPro" id="IPR036890">
    <property type="entry name" value="HATPase_C_sf"/>
</dbReference>
<dbReference type="SMART" id="SM00382">
    <property type="entry name" value="AAA"/>
    <property type="match status" value="1"/>
</dbReference>
<keyword evidence="8 23" id="KW-0812">Transmembrane</keyword>
<dbReference type="PROSITE" id="PS50045">
    <property type="entry name" value="SIGMA54_INTERACT_4"/>
    <property type="match status" value="1"/>
</dbReference>
<evidence type="ECO:0000259" key="25">
    <source>
        <dbReference type="PROSITE" id="PS50109"/>
    </source>
</evidence>
<dbReference type="SMART" id="SM00387">
    <property type="entry name" value="HATPase_c"/>
    <property type="match status" value="1"/>
</dbReference>
<dbReference type="InterPro" id="IPR045671">
    <property type="entry name" value="NtrY-like_N"/>
</dbReference>
<dbReference type="PANTHER" id="PTHR32071">
    <property type="entry name" value="TRANSCRIPTIONAL REGULATORY PROTEIN"/>
    <property type="match status" value="1"/>
</dbReference>
<keyword evidence="10" id="KW-0418">Kinase</keyword>
<keyword evidence="9" id="KW-0547">Nucleotide-binding</keyword>
<dbReference type="InterPro" id="IPR058031">
    <property type="entry name" value="AAA_lid_NorR"/>
</dbReference>
<feature type="modified residue" description="4-aspartylphosphate" evidence="22">
    <location>
        <position position="215"/>
    </location>
</feature>
<comment type="subcellular location">
    <subcellularLocation>
        <location evidence="2">Cell membrane</location>
        <topology evidence="2">Multi-pass membrane protein</topology>
    </subcellularLocation>
</comment>
<dbReference type="Gene3D" id="1.10.8.60">
    <property type="match status" value="1"/>
</dbReference>
<keyword evidence="12 23" id="KW-1133">Transmembrane helix</keyword>
<dbReference type="Pfam" id="PF00158">
    <property type="entry name" value="Sigma54_activat"/>
    <property type="match status" value="1"/>
</dbReference>
<dbReference type="InterPro" id="IPR036097">
    <property type="entry name" value="HisK_dim/P_sf"/>
</dbReference>
<dbReference type="InterPro" id="IPR035965">
    <property type="entry name" value="PAS-like_dom_sf"/>
</dbReference>
<evidence type="ECO:0000256" key="16">
    <source>
        <dbReference type="ARBA" id="ARBA00023136"/>
    </source>
</evidence>
<evidence type="ECO:0000259" key="26">
    <source>
        <dbReference type="PROSITE" id="PS50110"/>
    </source>
</evidence>
<feature type="domain" description="Histidine kinase" evidence="25">
    <location>
        <begin position="1082"/>
        <end position="1278"/>
    </location>
</feature>
<keyword evidence="17" id="KW-0010">Activator</keyword>
<dbReference type="CDD" id="cd06225">
    <property type="entry name" value="HAMP"/>
    <property type="match status" value="1"/>
</dbReference>
<dbReference type="SUPFAM" id="SSF55874">
    <property type="entry name" value="ATPase domain of HSP90 chaperone/DNA topoisomerase II/histidine kinase"/>
    <property type="match status" value="2"/>
</dbReference>
<dbReference type="PROSITE" id="PS00688">
    <property type="entry name" value="SIGMA54_INTERACT_3"/>
    <property type="match status" value="1"/>
</dbReference>
<dbReference type="GO" id="GO:0005524">
    <property type="term" value="F:ATP binding"/>
    <property type="evidence" value="ECO:0007669"/>
    <property type="project" value="UniProtKB-KW"/>
</dbReference>
<organism evidence="28">
    <name type="scientific">Ostreococcus tauri</name>
    <name type="common">Marine green alga</name>
    <dbReference type="NCBI Taxonomy" id="70448"/>
    <lineage>
        <taxon>Eukaryota</taxon>
        <taxon>Viridiplantae</taxon>
        <taxon>Chlorophyta</taxon>
        <taxon>Mamiellophyceae</taxon>
        <taxon>Mamiellales</taxon>
        <taxon>Bathycoccaceae</taxon>
        <taxon>Ostreococcus</taxon>
    </lineage>
</organism>
<protein>
    <recommendedName>
        <fullName evidence="4">DNA-binding transcriptional regulator NtrC</fullName>
        <ecNumber evidence="3">2.7.13.3</ecNumber>
    </recommendedName>
    <alternativeName>
        <fullName evidence="20">Nitrogen regulation protein NR(I)</fullName>
    </alternativeName>
    <alternativeName>
        <fullName evidence="21">Nitrogen regulator I</fullName>
    </alternativeName>
</protein>
<keyword evidence="19" id="KW-0535">Nitrogen fixation</keyword>
<dbReference type="InterPro" id="IPR003661">
    <property type="entry name" value="HisK_dim/P_dom"/>
</dbReference>
<gene>
    <name evidence="28" type="ORF">BE221DRAFT_201113</name>
</gene>
<dbReference type="PANTHER" id="PTHR32071:SF95">
    <property type="entry name" value="DNA-BINDING TRANSCRIPTIONAL REGULATOR NTRC"/>
    <property type="match status" value="1"/>
</dbReference>
<dbReference type="InterPro" id="IPR003594">
    <property type="entry name" value="HATPase_dom"/>
</dbReference>
<evidence type="ECO:0000256" key="22">
    <source>
        <dbReference type="PROSITE-ProRule" id="PRU00169"/>
    </source>
</evidence>
<dbReference type="SUPFAM" id="SSF55785">
    <property type="entry name" value="PYP-like sensor domain (PAS domain)"/>
    <property type="match status" value="1"/>
</dbReference>
<dbReference type="InterPro" id="IPR005467">
    <property type="entry name" value="His_kinase_dom"/>
</dbReference>
<dbReference type="Gene3D" id="3.30.450.20">
    <property type="entry name" value="PAS domain"/>
    <property type="match status" value="1"/>
</dbReference>
<dbReference type="SUPFAM" id="SSF158472">
    <property type="entry name" value="HAMP domain-like"/>
    <property type="match status" value="1"/>
</dbReference>
<dbReference type="SUPFAM" id="SSF52172">
    <property type="entry name" value="CheY-like"/>
    <property type="match status" value="1"/>
</dbReference>
<dbReference type="SUPFAM" id="SSF52540">
    <property type="entry name" value="P-loop containing nucleoside triphosphate hydrolases"/>
    <property type="match status" value="1"/>
</dbReference>
<dbReference type="AlphaFoldDB" id="A0A1Y5I9E0"/>
<dbReference type="Gene3D" id="3.30.565.10">
    <property type="entry name" value="Histidine kinase-like ATPase, C-terminal domain"/>
    <property type="match status" value="1"/>
</dbReference>
<comment type="catalytic activity">
    <reaction evidence="1">
        <text>ATP + protein L-histidine = ADP + protein N-phospho-L-histidine.</text>
        <dbReference type="EC" id="2.7.13.3"/>
    </reaction>
</comment>
<evidence type="ECO:0000256" key="10">
    <source>
        <dbReference type="ARBA" id="ARBA00022777"/>
    </source>
</evidence>
<dbReference type="EMBL" id="KZ155799">
    <property type="protein sequence ID" value="OUS44844.1"/>
    <property type="molecule type" value="Genomic_DNA"/>
</dbReference>
<evidence type="ECO:0000256" key="18">
    <source>
        <dbReference type="ARBA" id="ARBA00023163"/>
    </source>
</evidence>
<keyword evidence="14" id="KW-0805">Transcription regulation</keyword>
<reference evidence="28" key="1">
    <citation type="submission" date="2017-04" db="EMBL/GenBank/DDBJ databases">
        <title>Population genomics of picophytoplankton unveils novel chromosome hypervariability.</title>
        <authorList>
            <consortium name="DOE Joint Genome Institute"/>
            <person name="Blanc-Mathieu R."/>
            <person name="Krasovec M."/>
            <person name="Hebrard M."/>
            <person name="Yau S."/>
            <person name="Desgranges E."/>
            <person name="Martin J."/>
            <person name="Schackwitz W."/>
            <person name="Kuo A."/>
            <person name="Salin G."/>
            <person name="Donnadieu C."/>
            <person name="Desdevises Y."/>
            <person name="Sanchez-Ferandin S."/>
            <person name="Moreau H."/>
            <person name="Rivals E."/>
            <person name="Grigoriev I.V."/>
            <person name="Grimsley N."/>
            <person name="Eyre-Walker A."/>
            <person name="Piganeau G."/>
        </authorList>
    </citation>
    <scope>NUCLEOTIDE SEQUENCE [LARGE SCALE GENOMIC DNA]</scope>
    <source>
        <strain evidence="28">RCC 1115</strain>
    </source>
</reference>
<feature type="domain" description="Sigma-54 factor interaction" evidence="24">
    <location>
        <begin position="306"/>
        <end position="512"/>
    </location>
</feature>
<evidence type="ECO:0000256" key="12">
    <source>
        <dbReference type="ARBA" id="ARBA00022989"/>
    </source>
</evidence>
<keyword evidence="18" id="KW-0804">Transcription</keyword>
<dbReference type="Gene3D" id="1.10.287.130">
    <property type="match status" value="2"/>
</dbReference>
<keyword evidence="7" id="KW-0808">Transferase</keyword>
<dbReference type="GO" id="GO:0000155">
    <property type="term" value="F:phosphorelay sensor kinase activity"/>
    <property type="evidence" value="ECO:0007669"/>
    <property type="project" value="InterPro"/>
</dbReference>
<dbReference type="InterPro" id="IPR003593">
    <property type="entry name" value="AAA+_ATPase"/>
</dbReference>
<feature type="transmembrane region" description="Helical" evidence="23">
    <location>
        <begin position="645"/>
        <end position="666"/>
    </location>
</feature>
<dbReference type="Proteomes" id="UP000195557">
    <property type="component" value="Unassembled WGS sequence"/>
</dbReference>
<proteinExistence type="predicted"/>
<keyword evidence="5" id="KW-1003">Cell membrane</keyword>
<evidence type="ECO:0000256" key="20">
    <source>
        <dbReference type="ARBA" id="ARBA00029881"/>
    </source>
</evidence>
<evidence type="ECO:0000256" key="3">
    <source>
        <dbReference type="ARBA" id="ARBA00012438"/>
    </source>
</evidence>
<evidence type="ECO:0000259" key="27">
    <source>
        <dbReference type="PROSITE" id="PS50885"/>
    </source>
</evidence>